<feature type="region of interest" description="Disordered" evidence="1">
    <location>
        <begin position="40"/>
        <end position="75"/>
    </location>
</feature>
<dbReference type="EMBL" id="JAWRVE010000016">
    <property type="protein sequence ID" value="KAL1876525.1"/>
    <property type="molecule type" value="Genomic_DNA"/>
</dbReference>
<organism evidence="3 4">
    <name type="scientific">Diaporthe australafricana</name>
    <dbReference type="NCBI Taxonomy" id="127596"/>
    <lineage>
        <taxon>Eukaryota</taxon>
        <taxon>Fungi</taxon>
        <taxon>Dikarya</taxon>
        <taxon>Ascomycota</taxon>
        <taxon>Pezizomycotina</taxon>
        <taxon>Sordariomycetes</taxon>
        <taxon>Sordariomycetidae</taxon>
        <taxon>Diaporthales</taxon>
        <taxon>Diaporthaceae</taxon>
        <taxon>Diaporthe</taxon>
    </lineage>
</organism>
<feature type="compositionally biased region" description="Basic residues" evidence="1">
    <location>
        <begin position="57"/>
        <end position="69"/>
    </location>
</feature>
<evidence type="ECO:0000313" key="3">
    <source>
        <dbReference type="EMBL" id="KAL1876525.1"/>
    </source>
</evidence>
<evidence type="ECO:0000256" key="1">
    <source>
        <dbReference type="SAM" id="MobiDB-lite"/>
    </source>
</evidence>
<sequence length="208" mass="22877">MSQESSHSDVDRTGCPEMCAKDDIIPAIIAAAAQQYAPAASSPLNPTYCGDKEPRRQTRRSTRLRPARRKTTETPTERLLRRKAAIAYERTTACPSPPKDASTVIYTKICDSSAKGSSLAITTVETPPATHTDTGTMLRVIKVGNVRHDWLSDVERQAANDFSLLQQESSARHRLQIVLILSLLSVCSTFLTIVGLDSLRGHYLARQI</sequence>
<keyword evidence="2" id="KW-0812">Transmembrane</keyword>
<comment type="caution">
    <text evidence="3">The sequence shown here is derived from an EMBL/GenBank/DDBJ whole genome shotgun (WGS) entry which is preliminary data.</text>
</comment>
<proteinExistence type="predicted"/>
<evidence type="ECO:0000313" key="4">
    <source>
        <dbReference type="Proteomes" id="UP001583177"/>
    </source>
</evidence>
<name>A0ABR3XLC8_9PEZI</name>
<dbReference type="Proteomes" id="UP001583177">
    <property type="component" value="Unassembled WGS sequence"/>
</dbReference>
<keyword evidence="2" id="KW-0472">Membrane</keyword>
<protein>
    <submittedName>
        <fullName evidence="3">Uncharacterized protein</fullName>
    </submittedName>
</protein>
<reference evidence="3 4" key="1">
    <citation type="journal article" date="2024" name="IMA Fungus">
        <title>IMA Genome - F19 : A genome assembly and annotation guide to empower mycologists, including annotated draft genome sequences of Ceratocystis pirilliformis, Diaporthe australafricana, Fusarium ophioides, Paecilomyces lecythidis, and Sporothrix stenoceras.</title>
        <authorList>
            <person name="Aylward J."/>
            <person name="Wilson A.M."/>
            <person name="Visagie C.M."/>
            <person name="Spraker J."/>
            <person name="Barnes I."/>
            <person name="Buitendag C."/>
            <person name="Ceriani C."/>
            <person name="Del Mar Angel L."/>
            <person name="du Plessis D."/>
            <person name="Fuchs T."/>
            <person name="Gasser K."/>
            <person name="Kramer D."/>
            <person name="Li W."/>
            <person name="Munsamy K."/>
            <person name="Piso A."/>
            <person name="Price J.L."/>
            <person name="Sonnekus B."/>
            <person name="Thomas C."/>
            <person name="van der Nest A."/>
            <person name="van Dijk A."/>
            <person name="van Heerden A."/>
            <person name="van Vuuren N."/>
            <person name="Yilmaz N."/>
            <person name="Duong T.A."/>
            <person name="van der Merwe N.A."/>
            <person name="Wingfield M.J."/>
            <person name="Wingfield B.D."/>
        </authorList>
    </citation>
    <scope>NUCLEOTIDE SEQUENCE [LARGE SCALE GENOMIC DNA]</scope>
    <source>
        <strain evidence="3 4">CMW 18300</strain>
    </source>
</reference>
<gene>
    <name evidence="3" type="ORF">Daus18300_002769</name>
</gene>
<feature type="transmembrane region" description="Helical" evidence="2">
    <location>
        <begin position="175"/>
        <end position="196"/>
    </location>
</feature>
<keyword evidence="4" id="KW-1185">Reference proteome</keyword>
<keyword evidence="2" id="KW-1133">Transmembrane helix</keyword>
<accession>A0ABR3XLC8</accession>
<evidence type="ECO:0000256" key="2">
    <source>
        <dbReference type="SAM" id="Phobius"/>
    </source>
</evidence>